<keyword evidence="4" id="KW-1185">Reference proteome</keyword>
<organism evidence="3 4">
    <name type="scientific">Nitrosomonas mobilis</name>
    <dbReference type="NCBI Taxonomy" id="51642"/>
    <lineage>
        <taxon>Bacteria</taxon>
        <taxon>Pseudomonadati</taxon>
        <taxon>Pseudomonadota</taxon>
        <taxon>Betaproteobacteria</taxon>
        <taxon>Nitrosomonadales</taxon>
        <taxon>Nitrosomonadaceae</taxon>
        <taxon>Nitrosomonas</taxon>
    </lineage>
</organism>
<evidence type="ECO:0000313" key="4">
    <source>
        <dbReference type="Proteomes" id="UP000198729"/>
    </source>
</evidence>
<dbReference type="SUPFAM" id="SSF53756">
    <property type="entry name" value="UDP-Glycosyltransferase/glycogen phosphorylase"/>
    <property type="match status" value="1"/>
</dbReference>
<dbReference type="Pfam" id="PF00534">
    <property type="entry name" value="Glycos_transf_1"/>
    <property type="match status" value="1"/>
</dbReference>
<dbReference type="STRING" id="51642.NSMM_370073"/>
<reference evidence="3 4" key="1">
    <citation type="submission" date="2016-10" db="EMBL/GenBank/DDBJ databases">
        <authorList>
            <person name="de Groot N.N."/>
        </authorList>
    </citation>
    <scope>NUCLEOTIDE SEQUENCE [LARGE SCALE GENOMIC DNA]</scope>
    <source>
        <strain evidence="3">1</strain>
    </source>
</reference>
<proteinExistence type="predicted"/>
<dbReference type="OrthoDB" id="9790023at2"/>
<feature type="domain" description="Glycosyltransferase subfamily 4-like N-terminal" evidence="2">
    <location>
        <begin position="17"/>
        <end position="189"/>
    </location>
</feature>
<dbReference type="PANTHER" id="PTHR12526:SF637">
    <property type="entry name" value="GLYCOSYLTRANSFERASE EPSF-RELATED"/>
    <property type="match status" value="1"/>
</dbReference>
<dbReference type="CDD" id="cd03801">
    <property type="entry name" value="GT4_PimA-like"/>
    <property type="match status" value="1"/>
</dbReference>
<feature type="domain" description="Glycosyl transferase family 1" evidence="1">
    <location>
        <begin position="200"/>
        <end position="348"/>
    </location>
</feature>
<evidence type="ECO:0000259" key="1">
    <source>
        <dbReference type="Pfam" id="PF00534"/>
    </source>
</evidence>
<dbReference type="Proteomes" id="UP000198729">
    <property type="component" value="Unassembled WGS sequence"/>
</dbReference>
<dbReference type="PANTHER" id="PTHR12526">
    <property type="entry name" value="GLYCOSYLTRANSFERASE"/>
    <property type="match status" value="1"/>
</dbReference>
<dbReference type="Gene3D" id="3.40.50.2000">
    <property type="entry name" value="Glycogen Phosphorylase B"/>
    <property type="match status" value="2"/>
</dbReference>
<dbReference type="Pfam" id="PF13439">
    <property type="entry name" value="Glyco_transf_4"/>
    <property type="match status" value="1"/>
</dbReference>
<protein>
    <submittedName>
        <fullName evidence="3">Putative Glycosyl transferase group 1</fullName>
    </submittedName>
</protein>
<sequence length="385" mass="42822">MKILHASRESRSDCRYGMGRANIMLLDGLKQNGMLVDFICSSDLEPDSIRRATNWTRKLAKIFPKTFFSTLHLMVTAWETGRTAGRSAIAQGYTHLHCHDAVVAAGARAELHGHSIAWGVSQHGYNCVSHALHQYIHPLPLWFRFLLWHWERRVLSSADWIICPTSSGRANLALELQLSMDARWHAIPHPLPALSFPKKDDARYALGWDSGLRYILAVGQLISLKRFELIIDAMAYLPDNCRLVILGDGDKDPYLLRAESLGLAPPVMTSTDTVGLYLAAADIFVSASATESFGMAILEAMMAGLPVVCTKVGGVADVVGDAAELVNPDGSNLVARLKYLIKNPMYCTELALKSSHRVRQWPDRKSVARQYLQVYENCQKTVYQA</sequence>
<dbReference type="AlphaFoldDB" id="A0A1G5SDL7"/>
<evidence type="ECO:0000259" key="2">
    <source>
        <dbReference type="Pfam" id="PF13439"/>
    </source>
</evidence>
<gene>
    <name evidence="3" type="ORF">NSMM_370073</name>
</gene>
<dbReference type="RefSeq" id="WP_090285446.1">
    <property type="nucleotide sequence ID" value="NZ_FMWO01000044.1"/>
</dbReference>
<accession>A0A1G5SDL7</accession>
<name>A0A1G5SDL7_9PROT</name>
<evidence type="ECO:0000313" key="3">
    <source>
        <dbReference type="EMBL" id="SCZ85294.1"/>
    </source>
</evidence>
<dbReference type="InterPro" id="IPR001296">
    <property type="entry name" value="Glyco_trans_1"/>
</dbReference>
<dbReference type="GO" id="GO:0016757">
    <property type="term" value="F:glycosyltransferase activity"/>
    <property type="evidence" value="ECO:0007669"/>
    <property type="project" value="InterPro"/>
</dbReference>
<dbReference type="EMBL" id="FMWO01000044">
    <property type="protein sequence ID" value="SCZ85294.1"/>
    <property type="molecule type" value="Genomic_DNA"/>
</dbReference>
<dbReference type="InterPro" id="IPR028098">
    <property type="entry name" value="Glyco_trans_4-like_N"/>
</dbReference>
<keyword evidence="3" id="KW-0808">Transferase</keyword>